<keyword evidence="2" id="KW-1185">Reference proteome</keyword>
<reference evidence="1 2" key="1">
    <citation type="submission" date="2015-09" db="EMBL/GenBank/DDBJ databases">
        <title>Genome sequencing project for genomic taxonomy and phylogenomics of Bacillus-like bacteria.</title>
        <authorList>
            <person name="Liu B."/>
            <person name="Wang J."/>
            <person name="Zhu Y."/>
            <person name="Liu G."/>
            <person name="Chen Q."/>
            <person name="Chen Z."/>
            <person name="Lan J."/>
            <person name="Che J."/>
            <person name="Ge C."/>
            <person name="Shi H."/>
            <person name="Pan Z."/>
            <person name="Liu X."/>
        </authorList>
    </citation>
    <scope>NUCLEOTIDE SEQUENCE [LARGE SCALE GENOMIC DNA]</scope>
    <source>
        <strain evidence="1 2">FJAT-18043</strain>
    </source>
</reference>
<gene>
    <name evidence="1" type="ORF">AN957_24735</name>
</gene>
<protein>
    <submittedName>
        <fullName evidence="1">Uncharacterized protein</fullName>
    </submittedName>
</protein>
<accession>A0A0Q3QUZ2</accession>
<organism evidence="1 2">
    <name type="scientific">Cytobacillus solani</name>
    <dbReference type="NCBI Taxonomy" id="1637975"/>
    <lineage>
        <taxon>Bacteria</taxon>
        <taxon>Bacillati</taxon>
        <taxon>Bacillota</taxon>
        <taxon>Bacilli</taxon>
        <taxon>Bacillales</taxon>
        <taxon>Bacillaceae</taxon>
        <taxon>Cytobacillus</taxon>
    </lineage>
</organism>
<sequence length="67" mass="7910">MLIIFRQGNFISGHAEALALKRDYKKMMKLLEHAQLKRPDYYALQDSIDMIDRLLNMRMSLAKLVKI</sequence>
<proteinExistence type="predicted"/>
<evidence type="ECO:0000313" key="1">
    <source>
        <dbReference type="EMBL" id="KQL21440.1"/>
    </source>
</evidence>
<name>A0A0Q3QUZ2_9BACI</name>
<dbReference type="Proteomes" id="UP000050996">
    <property type="component" value="Unassembled WGS sequence"/>
</dbReference>
<dbReference type="EMBL" id="LJIX01000006">
    <property type="protein sequence ID" value="KQL21440.1"/>
    <property type="molecule type" value="Genomic_DNA"/>
</dbReference>
<dbReference type="PATRIC" id="fig|1637975.4.peg.4988"/>
<dbReference type="AlphaFoldDB" id="A0A0Q3QUZ2"/>
<evidence type="ECO:0000313" key="2">
    <source>
        <dbReference type="Proteomes" id="UP000050996"/>
    </source>
</evidence>
<dbReference type="RefSeq" id="WP_056686698.1">
    <property type="nucleotide sequence ID" value="NZ_CP041305.1"/>
</dbReference>
<comment type="caution">
    <text evidence="1">The sequence shown here is derived from an EMBL/GenBank/DDBJ whole genome shotgun (WGS) entry which is preliminary data.</text>
</comment>